<gene>
    <name evidence="6 8" type="primary">smc</name>
    <name evidence="8" type="ORF">FBQ74_08915</name>
</gene>
<dbReference type="GO" id="GO:0005737">
    <property type="term" value="C:cytoplasm"/>
    <property type="evidence" value="ECO:0007669"/>
    <property type="project" value="UniProtKB-SubCell"/>
</dbReference>
<evidence type="ECO:0000313" key="9">
    <source>
        <dbReference type="Proteomes" id="UP000304912"/>
    </source>
</evidence>
<feature type="coiled-coil region" evidence="6">
    <location>
        <begin position="170"/>
        <end position="218"/>
    </location>
</feature>
<keyword evidence="1 6" id="KW-0963">Cytoplasm</keyword>
<dbReference type="HAMAP" id="MF_01894">
    <property type="entry name" value="Smc_prok"/>
    <property type="match status" value="1"/>
</dbReference>
<comment type="similarity">
    <text evidence="6">Belongs to the SMC family.</text>
</comment>
<dbReference type="GO" id="GO:0030261">
    <property type="term" value="P:chromosome condensation"/>
    <property type="evidence" value="ECO:0007669"/>
    <property type="project" value="InterPro"/>
</dbReference>
<dbReference type="GO" id="GO:0016887">
    <property type="term" value="F:ATP hydrolysis activity"/>
    <property type="evidence" value="ECO:0007669"/>
    <property type="project" value="InterPro"/>
</dbReference>
<dbReference type="InterPro" id="IPR011890">
    <property type="entry name" value="SMC_prok"/>
</dbReference>
<dbReference type="InterPro" id="IPR024704">
    <property type="entry name" value="SMC"/>
</dbReference>
<dbReference type="GO" id="GO:0007059">
    <property type="term" value="P:chromosome segregation"/>
    <property type="evidence" value="ECO:0007669"/>
    <property type="project" value="UniProtKB-UniRule"/>
</dbReference>
<dbReference type="CDD" id="cd03278">
    <property type="entry name" value="ABC_SMC_barmotin"/>
    <property type="match status" value="2"/>
</dbReference>
<evidence type="ECO:0000256" key="5">
    <source>
        <dbReference type="ARBA" id="ARBA00023125"/>
    </source>
</evidence>
<evidence type="ECO:0000256" key="2">
    <source>
        <dbReference type="ARBA" id="ARBA00022741"/>
    </source>
</evidence>
<feature type="coiled-coil region" evidence="6">
    <location>
        <begin position="412"/>
        <end position="493"/>
    </location>
</feature>
<dbReference type="GO" id="GO:0003677">
    <property type="term" value="F:DNA binding"/>
    <property type="evidence" value="ECO:0007669"/>
    <property type="project" value="UniProtKB-UniRule"/>
</dbReference>
<dbReference type="KEGG" id="salk:FBQ74_08915"/>
<dbReference type="NCBIfam" id="TIGR02168">
    <property type="entry name" value="SMC_prok_B"/>
    <property type="match status" value="1"/>
</dbReference>
<dbReference type="SUPFAM" id="SSF52540">
    <property type="entry name" value="P-loop containing nucleoside triphosphate hydrolases"/>
    <property type="match status" value="1"/>
</dbReference>
<evidence type="ECO:0000256" key="3">
    <source>
        <dbReference type="ARBA" id="ARBA00022840"/>
    </source>
</evidence>
<dbReference type="EMBL" id="CP039852">
    <property type="protein sequence ID" value="QCZ93605.1"/>
    <property type="molecule type" value="Genomic_DNA"/>
</dbReference>
<dbReference type="GO" id="GO:0005524">
    <property type="term" value="F:ATP binding"/>
    <property type="evidence" value="ECO:0007669"/>
    <property type="project" value="UniProtKB-UniRule"/>
</dbReference>
<dbReference type="InterPro" id="IPR003395">
    <property type="entry name" value="RecF/RecN/SMC_N"/>
</dbReference>
<accession>A0A5B7YDP3</accession>
<dbReference type="OrthoDB" id="9808768at2"/>
<dbReference type="PIRSF" id="PIRSF005719">
    <property type="entry name" value="SMC"/>
    <property type="match status" value="1"/>
</dbReference>
<keyword evidence="3 6" id="KW-0067">ATP-binding</keyword>
<evidence type="ECO:0000256" key="1">
    <source>
        <dbReference type="ARBA" id="ARBA00022490"/>
    </source>
</evidence>
<name>A0A5B7YDP3_9ALTE</name>
<keyword evidence="2 6" id="KW-0547">Nucleotide-binding</keyword>
<dbReference type="Gene3D" id="3.40.50.300">
    <property type="entry name" value="P-loop containing nucleotide triphosphate hydrolases"/>
    <property type="match status" value="2"/>
</dbReference>
<proteinExistence type="inferred from homology"/>
<organism evidence="8 9">
    <name type="scientific">Salinimonas iocasae</name>
    <dbReference type="NCBI Taxonomy" id="2572577"/>
    <lineage>
        <taxon>Bacteria</taxon>
        <taxon>Pseudomonadati</taxon>
        <taxon>Pseudomonadota</taxon>
        <taxon>Gammaproteobacteria</taxon>
        <taxon>Alteromonadales</taxon>
        <taxon>Alteromonadaceae</taxon>
        <taxon>Alteromonas/Salinimonas group</taxon>
        <taxon>Salinimonas</taxon>
    </lineage>
</organism>
<dbReference type="AlphaFoldDB" id="A0A5B7YDP3"/>
<feature type="coiled-coil region" evidence="6">
    <location>
        <begin position="244"/>
        <end position="383"/>
    </location>
</feature>
<sequence>MRLTKIKLAGFKSFVEPTTIPFPGEMTAIVGPNGCGKSNVIDAVRWVLGESSAKNLRGDAMTDVIFNGSSSRKPVGQCSVELVFDNSQARVGREYAKYNELAVKRVVTREAQSTYFLNGTRCRRKDVTDIFLGTGLGPRSYAIIEQGMISRLIESKPQELRIFLEEAAGVSKYKERRRETENRIRHTRENLERLDDVRTELGRQLEKLQRQAAAAQRYTSLKARQRQIKAELTAIRWLAHDEKIADLTQRQRNEQRELDSLEAKLKGDEAGLTEYIEKAEDKKQTLDDLRQKSFALGNDITRVEQNALHSKQRTEQINNEIDELQAQEVLLKASATEAQRALDRAREEVDIIEPQCVTASAQLEQCEETLELAQAELDAFSEKSRTHDVQYNETRHTVQRSHAQIQSTLSMQLRTSQRISELKAELQEINRQSYSEDIAELQKDIATLKGDSETLAHSCQENQRNLDSRLAELEKLEQSYRSADQECQVLTSKLAALETLQQDTLEEIDTEQVMPLWQTLSVPPSLEIAVENLLRFLHRPVVTHDTNPHQIPGGYLAITQTIKAGNDIHPGSLAEALFDGESVPTYFNQIQLCNDLSEALSRVTTIGDSELLLSLDGFVVTSGWIFTPGNNSSDGAVRRQNQIVSLSDTLQKNREVLEALSSQVCDARQCATDAQNTLDESKQALQQKRLAHDTAVERKAMAEKLYDRQQDDLSRRQDELEAQLETEAQETEQLAQLSEALEEHEALLAELAEQAEVHTTEKERLSTSVSSQRTMLSQYQTQRHQLELALSQQQSAVERYSEQVMRNQNQLENYAARIDKLAEELKILSSPADDQQAELHLLLAQREAVEAELLQVSAQLNELESIIDEGKKDTRSIASSIHTKQQSIDSLTIDIESTRARGEAILEQMSGTGHSLKQVLESLEEHASDREWEKMLEDTDKAITRLGAVNLAAVEEFEAQSSRKAHLDEQYSDLNNALETLVSAIRKIDKETRNRFSETFNRVNEDVQRLFPKVFGGGSAYLELTDDDLLETGVTIMARPPGKKNSTIHLLSGGEKALTALSLVFAIFRLNPAPFCLLDEVDAPLDDANVGRFCNLVSEMSQTVQFIYITHNKIAMEMATHLTGVTMAEPGVSRMVAVDVDEAMAFVES</sequence>
<feature type="domain" description="RecF/RecN/SMC N-terminal" evidence="7">
    <location>
        <begin position="3"/>
        <end position="1133"/>
    </location>
</feature>
<comment type="function">
    <text evidence="6">Required for chromosome condensation and partitioning.</text>
</comment>
<comment type="domain">
    <text evidence="6">Contains large globular domains required for ATP hydrolysis at each terminus and a third globular domain forming a flexible hinge near the middle of the molecule. These domains are separated by coiled-coil structures.</text>
</comment>
<evidence type="ECO:0000259" key="7">
    <source>
        <dbReference type="Pfam" id="PF02463"/>
    </source>
</evidence>
<dbReference type="Pfam" id="PF02463">
    <property type="entry name" value="SMC_N"/>
    <property type="match status" value="1"/>
</dbReference>
<dbReference type="RefSeq" id="WP_139756349.1">
    <property type="nucleotide sequence ID" value="NZ_CP039852.1"/>
</dbReference>
<evidence type="ECO:0000256" key="6">
    <source>
        <dbReference type="HAMAP-Rule" id="MF_01894"/>
    </source>
</evidence>
<keyword evidence="4 6" id="KW-0175">Coiled coil</keyword>
<feature type="binding site" evidence="6">
    <location>
        <begin position="32"/>
        <end position="39"/>
    </location>
    <ligand>
        <name>ATP</name>
        <dbReference type="ChEBI" id="CHEBI:30616"/>
    </ligand>
</feature>
<dbReference type="Proteomes" id="UP000304912">
    <property type="component" value="Chromosome"/>
</dbReference>
<evidence type="ECO:0000256" key="4">
    <source>
        <dbReference type="ARBA" id="ARBA00023054"/>
    </source>
</evidence>
<evidence type="ECO:0000313" key="8">
    <source>
        <dbReference type="EMBL" id="QCZ93605.1"/>
    </source>
</evidence>
<feature type="coiled-coil region" evidence="6">
    <location>
        <begin position="671"/>
        <end position="866"/>
    </location>
</feature>
<keyword evidence="5 6" id="KW-0238">DNA-binding</keyword>
<comment type="subcellular location">
    <subcellularLocation>
        <location evidence="6">Cytoplasm</location>
    </subcellularLocation>
</comment>
<dbReference type="GO" id="GO:0007062">
    <property type="term" value="P:sister chromatid cohesion"/>
    <property type="evidence" value="ECO:0007669"/>
    <property type="project" value="InterPro"/>
</dbReference>
<protein>
    <recommendedName>
        <fullName evidence="6">Chromosome partition protein Smc</fullName>
    </recommendedName>
</protein>
<dbReference type="InterPro" id="IPR027417">
    <property type="entry name" value="P-loop_NTPase"/>
</dbReference>
<comment type="subunit">
    <text evidence="6">Homodimer.</text>
</comment>
<dbReference type="GO" id="GO:0006260">
    <property type="term" value="P:DNA replication"/>
    <property type="evidence" value="ECO:0007669"/>
    <property type="project" value="UniProtKB-UniRule"/>
</dbReference>
<dbReference type="PANTHER" id="PTHR43977">
    <property type="entry name" value="STRUCTURAL MAINTENANCE OF CHROMOSOMES PROTEIN 3"/>
    <property type="match status" value="1"/>
</dbReference>
<reference evidence="8 9" key="1">
    <citation type="submission" date="2019-04" db="EMBL/GenBank/DDBJ databases">
        <title>Salinimonas iocasae sp. nov., a halophilic bacterium isolated from the outer tube casing of tubeworms in Okinawa Trough.</title>
        <authorList>
            <person name="Zhang H."/>
            <person name="Wang H."/>
            <person name="Li C."/>
        </authorList>
    </citation>
    <scope>NUCLEOTIDE SEQUENCE [LARGE SCALE GENOMIC DNA]</scope>
    <source>
        <strain evidence="8 9">KX18D6</strain>
    </source>
</reference>
<keyword evidence="9" id="KW-1185">Reference proteome</keyword>